<evidence type="ECO:0008006" key="3">
    <source>
        <dbReference type="Google" id="ProtNLM"/>
    </source>
</evidence>
<dbReference type="EnsemblPlants" id="TuG1812S0001169000.01.T01">
    <property type="protein sequence ID" value="TuG1812S0001169000.01.T01"/>
    <property type="gene ID" value="TuG1812S0001169000.01"/>
</dbReference>
<reference evidence="1" key="2">
    <citation type="submission" date="2022-06" db="UniProtKB">
        <authorList>
            <consortium name="EnsemblPlants"/>
        </authorList>
    </citation>
    <scope>IDENTIFICATION</scope>
</reference>
<dbReference type="Gramene" id="TuG1812S0001169000.01.T01">
    <property type="protein sequence ID" value="TuG1812S0001169000.01.T01"/>
    <property type="gene ID" value="TuG1812S0001169000.01"/>
</dbReference>
<accession>A0A8R7RBD6</accession>
<keyword evidence="2" id="KW-1185">Reference proteome</keyword>
<sequence length="198" mass="21925">MAEARRSHPSQYVKLTKDQDASACGPGVEDIRPGELNLPVAVPQLERMKCIQCGQVLPEGHQAPADDPWTTGIFGCAEDPESCWTGLFCPCVLFGRNVQALREDIPWTRPCTCHAVCVEGGIALAILTAIFHGVDPDTSILIGEGLVCSWWICSQYTGIIREKLQKKYHLENSPCDPCIVHCCFHYCANCQEHRERKG</sequence>
<dbReference type="Proteomes" id="UP000015106">
    <property type="component" value="Unassembled WGS sequence"/>
</dbReference>
<dbReference type="PANTHER" id="PTHR15907">
    <property type="entry name" value="DUF614 FAMILY PROTEIN-RELATED"/>
    <property type="match status" value="1"/>
</dbReference>
<dbReference type="NCBIfam" id="TIGR01571">
    <property type="entry name" value="A_thal_Cys_rich"/>
    <property type="match status" value="1"/>
</dbReference>
<reference evidence="2" key="1">
    <citation type="journal article" date="2013" name="Nature">
        <title>Draft genome of the wheat A-genome progenitor Triticum urartu.</title>
        <authorList>
            <person name="Ling H.Q."/>
            <person name="Zhao S."/>
            <person name="Liu D."/>
            <person name="Wang J."/>
            <person name="Sun H."/>
            <person name="Zhang C."/>
            <person name="Fan H."/>
            <person name="Li D."/>
            <person name="Dong L."/>
            <person name="Tao Y."/>
            <person name="Gao C."/>
            <person name="Wu H."/>
            <person name="Li Y."/>
            <person name="Cui Y."/>
            <person name="Guo X."/>
            <person name="Zheng S."/>
            <person name="Wang B."/>
            <person name="Yu K."/>
            <person name="Liang Q."/>
            <person name="Yang W."/>
            <person name="Lou X."/>
            <person name="Chen J."/>
            <person name="Feng M."/>
            <person name="Jian J."/>
            <person name="Zhang X."/>
            <person name="Luo G."/>
            <person name="Jiang Y."/>
            <person name="Liu J."/>
            <person name="Wang Z."/>
            <person name="Sha Y."/>
            <person name="Zhang B."/>
            <person name="Wu H."/>
            <person name="Tang D."/>
            <person name="Shen Q."/>
            <person name="Xue P."/>
            <person name="Zou S."/>
            <person name="Wang X."/>
            <person name="Liu X."/>
            <person name="Wang F."/>
            <person name="Yang Y."/>
            <person name="An X."/>
            <person name="Dong Z."/>
            <person name="Zhang K."/>
            <person name="Zhang X."/>
            <person name="Luo M.C."/>
            <person name="Dvorak J."/>
            <person name="Tong Y."/>
            <person name="Wang J."/>
            <person name="Yang H."/>
            <person name="Li Z."/>
            <person name="Wang D."/>
            <person name="Zhang A."/>
            <person name="Wang J."/>
        </authorList>
    </citation>
    <scope>NUCLEOTIDE SEQUENCE</scope>
    <source>
        <strain evidence="2">cv. G1812</strain>
    </source>
</reference>
<evidence type="ECO:0000313" key="2">
    <source>
        <dbReference type="Proteomes" id="UP000015106"/>
    </source>
</evidence>
<protein>
    <recommendedName>
        <fullName evidence="3">Cell number regulator 6</fullName>
    </recommendedName>
</protein>
<dbReference type="AlphaFoldDB" id="A0A8R7RBD6"/>
<evidence type="ECO:0000313" key="1">
    <source>
        <dbReference type="EnsemblPlants" id="TuG1812S0001169000.01.T01"/>
    </source>
</evidence>
<dbReference type="InterPro" id="IPR006461">
    <property type="entry name" value="PLAC_motif_containing"/>
</dbReference>
<organism evidence="1 2">
    <name type="scientific">Triticum urartu</name>
    <name type="common">Red wild einkorn</name>
    <name type="synonym">Crithodium urartu</name>
    <dbReference type="NCBI Taxonomy" id="4572"/>
    <lineage>
        <taxon>Eukaryota</taxon>
        <taxon>Viridiplantae</taxon>
        <taxon>Streptophyta</taxon>
        <taxon>Embryophyta</taxon>
        <taxon>Tracheophyta</taxon>
        <taxon>Spermatophyta</taxon>
        <taxon>Magnoliopsida</taxon>
        <taxon>Liliopsida</taxon>
        <taxon>Poales</taxon>
        <taxon>Poaceae</taxon>
        <taxon>BOP clade</taxon>
        <taxon>Pooideae</taxon>
        <taxon>Triticodae</taxon>
        <taxon>Triticeae</taxon>
        <taxon>Triticinae</taxon>
        <taxon>Triticum</taxon>
    </lineage>
</organism>
<name>A0A8R7RBD6_TRIUA</name>
<dbReference type="Pfam" id="PF04749">
    <property type="entry name" value="PLAC8"/>
    <property type="match status" value="1"/>
</dbReference>
<proteinExistence type="predicted"/>